<name>A0A2U1L360_ARTAN</name>
<evidence type="ECO:0000313" key="2">
    <source>
        <dbReference type="Proteomes" id="UP000245207"/>
    </source>
</evidence>
<gene>
    <name evidence="1" type="ORF">CTI12_AA516080</name>
</gene>
<evidence type="ECO:0000313" key="1">
    <source>
        <dbReference type="EMBL" id="PWA43410.1"/>
    </source>
</evidence>
<dbReference type="STRING" id="35608.A0A2U1L360"/>
<comment type="caution">
    <text evidence="1">The sequence shown here is derived from an EMBL/GenBank/DDBJ whole genome shotgun (WGS) entry which is preliminary data.</text>
</comment>
<keyword evidence="2" id="KW-1185">Reference proteome</keyword>
<protein>
    <submittedName>
        <fullName evidence="1">Tetratricopeptide repeat (TPR)-like superfamily protein</fullName>
    </submittedName>
</protein>
<dbReference type="Proteomes" id="UP000245207">
    <property type="component" value="Unassembled WGS sequence"/>
</dbReference>
<organism evidence="1 2">
    <name type="scientific">Artemisia annua</name>
    <name type="common">Sweet wormwood</name>
    <dbReference type="NCBI Taxonomy" id="35608"/>
    <lineage>
        <taxon>Eukaryota</taxon>
        <taxon>Viridiplantae</taxon>
        <taxon>Streptophyta</taxon>
        <taxon>Embryophyta</taxon>
        <taxon>Tracheophyta</taxon>
        <taxon>Spermatophyta</taxon>
        <taxon>Magnoliopsida</taxon>
        <taxon>eudicotyledons</taxon>
        <taxon>Gunneridae</taxon>
        <taxon>Pentapetalae</taxon>
        <taxon>asterids</taxon>
        <taxon>campanulids</taxon>
        <taxon>Asterales</taxon>
        <taxon>Asteraceae</taxon>
        <taxon>Asteroideae</taxon>
        <taxon>Anthemideae</taxon>
        <taxon>Artemisiinae</taxon>
        <taxon>Artemisia</taxon>
    </lineage>
</organism>
<proteinExistence type="predicted"/>
<accession>A0A2U1L360</accession>
<sequence>MSVTVPMPPDDDEPFITSRNLHKHVSMAWCRCLVISMASVTPLENPKTSLLDGGSVNNQQLCIDLRIDEFWQSSFEDANLSFSVEECVVLDLHMDRMVILE</sequence>
<dbReference type="AlphaFoldDB" id="A0A2U1L360"/>
<dbReference type="EMBL" id="PKPP01011842">
    <property type="protein sequence ID" value="PWA43410.1"/>
    <property type="molecule type" value="Genomic_DNA"/>
</dbReference>
<reference evidence="1 2" key="1">
    <citation type="journal article" date="2018" name="Mol. Plant">
        <title>The genome of Artemisia annua provides insight into the evolution of Asteraceae family and artemisinin biosynthesis.</title>
        <authorList>
            <person name="Shen Q."/>
            <person name="Zhang L."/>
            <person name="Liao Z."/>
            <person name="Wang S."/>
            <person name="Yan T."/>
            <person name="Shi P."/>
            <person name="Liu M."/>
            <person name="Fu X."/>
            <person name="Pan Q."/>
            <person name="Wang Y."/>
            <person name="Lv Z."/>
            <person name="Lu X."/>
            <person name="Zhang F."/>
            <person name="Jiang W."/>
            <person name="Ma Y."/>
            <person name="Chen M."/>
            <person name="Hao X."/>
            <person name="Li L."/>
            <person name="Tang Y."/>
            <person name="Lv G."/>
            <person name="Zhou Y."/>
            <person name="Sun X."/>
            <person name="Brodelius P.E."/>
            <person name="Rose J.K.C."/>
            <person name="Tang K."/>
        </authorList>
    </citation>
    <scope>NUCLEOTIDE SEQUENCE [LARGE SCALE GENOMIC DNA]</scope>
    <source>
        <strain evidence="2">cv. Huhao1</strain>
        <tissue evidence="1">Leaf</tissue>
    </source>
</reference>